<proteinExistence type="predicted"/>
<name>A0A1B1UJG4_9BRAD</name>
<feature type="compositionally biased region" description="Basic and acidic residues" evidence="1">
    <location>
        <begin position="84"/>
        <end position="93"/>
    </location>
</feature>
<organism evidence="2 3">
    <name type="scientific">Bradyrhizobium icense</name>
    <dbReference type="NCBI Taxonomy" id="1274631"/>
    <lineage>
        <taxon>Bacteria</taxon>
        <taxon>Pseudomonadati</taxon>
        <taxon>Pseudomonadota</taxon>
        <taxon>Alphaproteobacteria</taxon>
        <taxon>Hyphomicrobiales</taxon>
        <taxon>Nitrobacteraceae</taxon>
        <taxon>Bradyrhizobium</taxon>
    </lineage>
</organism>
<dbReference type="EMBL" id="CP016428">
    <property type="protein sequence ID" value="ANW02922.1"/>
    <property type="molecule type" value="Genomic_DNA"/>
</dbReference>
<feature type="region of interest" description="Disordered" evidence="1">
    <location>
        <begin position="46"/>
        <end position="93"/>
    </location>
</feature>
<evidence type="ECO:0000313" key="2">
    <source>
        <dbReference type="EMBL" id="ANW02922.1"/>
    </source>
</evidence>
<protein>
    <submittedName>
        <fullName evidence="2">Uncharacterized protein</fullName>
    </submittedName>
</protein>
<dbReference type="Proteomes" id="UP000092839">
    <property type="component" value="Chromosome"/>
</dbReference>
<accession>A0A1B1UJG4</accession>
<reference evidence="2 3" key="1">
    <citation type="submission" date="2016-07" db="EMBL/GenBank/DDBJ databases">
        <title>Complete genome sequence of Bradyrhizobium icense LMTR 13T, a potential inoculant strain isolated from lima bean (Phaseolus lunatus) in Peru.</title>
        <authorList>
            <person name="Ormeno-Orrillo E."/>
            <person name="Duran D."/>
            <person name="Rogel M.A."/>
            <person name="Rey L."/>
            <person name="Imperial J."/>
            <person name="Ruiz-Argueso T."/>
            <person name="Martinez-Romero E."/>
        </authorList>
    </citation>
    <scope>NUCLEOTIDE SEQUENCE [LARGE SCALE GENOMIC DNA]</scope>
    <source>
        <strain evidence="2 3">LMTR 13</strain>
    </source>
</reference>
<evidence type="ECO:0000313" key="3">
    <source>
        <dbReference type="Proteomes" id="UP000092839"/>
    </source>
</evidence>
<dbReference type="AlphaFoldDB" id="A0A1B1UJG4"/>
<keyword evidence="3" id="KW-1185">Reference proteome</keyword>
<gene>
    <name evidence="2" type="ORF">LMTR13_24935</name>
</gene>
<sequence length="93" mass="10326">MDAGAFLDQRALPKEDRSLIDVVRAIEDAKVTTLVELGPSVVQQAVRQGRGWPVVSDESSELTPPRPSMNDARLSPTSESPVRSTDRFRFMQE</sequence>
<evidence type="ECO:0000256" key="1">
    <source>
        <dbReference type="SAM" id="MobiDB-lite"/>
    </source>
</evidence>
<dbReference type="KEGG" id="bic:LMTR13_24935"/>